<organism evidence="1 2">
    <name type="scientific">Staphylococcus pettenkoferi</name>
    <dbReference type="NCBI Taxonomy" id="170573"/>
    <lineage>
        <taxon>Bacteria</taxon>
        <taxon>Bacillati</taxon>
        <taxon>Bacillota</taxon>
        <taxon>Bacilli</taxon>
        <taxon>Bacillales</taxon>
        <taxon>Staphylococcaceae</taxon>
        <taxon>Staphylococcus</taxon>
    </lineage>
</organism>
<dbReference type="AlphaFoldDB" id="A0A9Q4H1J6"/>
<gene>
    <name evidence="1" type="ORF">NW112_02260</name>
</gene>
<name>A0A9Q4H1J6_9STAP</name>
<proteinExistence type="predicted"/>
<sequence>MSVFKFVRDVYDMNDITAIERVKLPSNKKTYEQTIEERENYLNELEQHQLLNVLQKLYDKNAKYAWVKHIIRHIKL</sequence>
<accession>A0A9Q4H1J6</accession>
<evidence type="ECO:0000313" key="1">
    <source>
        <dbReference type="EMBL" id="MCY1594058.1"/>
    </source>
</evidence>
<dbReference type="EMBL" id="JANSKX010000008">
    <property type="protein sequence ID" value="MCY1594058.1"/>
    <property type="molecule type" value="Genomic_DNA"/>
</dbReference>
<dbReference type="Proteomes" id="UP001081438">
    <property type="component" value="Unassembled WGS sequence"/>
</dbReference>
<reference evidence="1" key="1">
    <citation type="journal article" date="2022" name="Int. J. Mol. Sci.">
        <title>Phenotypic and genotypic virulence characterisation of Staphylococcus pettenkoferi strains isolated from human bloodstream and diabetic foot infections.</title>
        <authorList>
            <person name="Magnan C."/>
        </authorList>
    </citation>
    <scope>NUCLEOTIDE SEQUENCE</scope>
    <source>
        <strain evidence="1">NSP020P</strain>
    </source>
</reference>
<evidence type="ECO:0000313" key="2">
    <source>
        <dbReference type="Proteomes" id="UP001081438"/>
    </source>
</evidence>
<comment type="caution">
    <text evidence="1">The sequence shown here is derived from an EMBL/GenBank/DDBJ whole genome shotgun (WGS) entry which is preliminary data.</text>
</comment>
<protein>
    <submittedName>
        <fullName evidence="1">Uncharacterized protein</fullName>
    </submittedName>
</protein>